<evidence type="ECO:0000313" key="2">
    <source>
        <dbReference type="EMBL" id="SFE70848.1"/>
    </source>
</evidence>
<evidence type="ECO:0000256" key="1">
    <source>
        <dbReference type="SAM" id="MobiDB-lite"/>
    </source>
</evidence>
<keyword evidence="3" id="KW-1185">Reference proteome</keyword>
<dbReference type="RefSeq" id="WP_177194753.1">
    <property type="nucleotide sequence ID" value="NZ_FONT01000003.1"/>
</dbReference>
<organism evidence="2 3">
    <name type="scientific">Alteribacillus iranensis</name>
    <dbReference type="NCBI Taxonomy" id="930128"/>
    <lineage>
        <taxon>Bacteria</taxon>
        <taxon>Bacillati</taxon>
        <taxon>Bacillota</taxon>
        <taxon>Bacilli</taxon>
        <taxon>Bacillales</taxon>
        <taxon>Bacillaceae</taxon>
        <taxon>Alteribacillus</taxon>
    </lineage>
</organism>
<proteinExistence type="predicted"/>
<dbReference type="Proteomes" id="UP000199516">
    <property type="component" value="Unassembled WGS sequence"/>
</dbReference>
<gene>
    <name evidence="2" type="ORF">SAMN05192532_103155</name>
</gene>
<sequence length="57" mass="6913">MTTSYDNMLTAEEKEQMDELREKAMRSDSEVYMKQYTTQMALLYERARLRREKSHTS</sequence>
<feature type="region of interest" description="Disordered" evidence="1">
    <location>
        <begin position="1"/>
        <end position="26"/>
    </location>
</feature>
<dbReference type="AlphaFoldDB" id="A0A1I2CRH2"/>
<name>A0A1I2CRH2_9BACI</name>
<accession>A0A1I2CRH2</accession>
<protein>
    <submittedName>
        <fullName evidence="2">Uncharacterized protein</fullName>
    </submittedName>
</protein>
<dbReference type="EMBL" id="FONT01000003">
    <property type="protein sequence ID" value="SFE70848.1"/>
    <property type="molecule type" value="Genomic_DNA"/>
</dbReference>
<reference evidence="2 3" key="1">
    <citation type="submission" date="2016-10" db="EMBL/GenBank/DDBJ databases">
        <authorList>
            <person name="de Groot N.N."/>
        </authorList>
    </citation>
    <scope>NUCLEOTIDE SEQUENCE [LARGE SCALE GENOMIC DNA]</scope>
    <source>
        <strain evidence="2 3">DSM 23995</strain>
    </source>
</reference>
<feature type="compositionally biased region" description="Basic and acidic residues" evidence="1">
    <location>
        <begin position="11"/>
        <end position="26"/>
    </location>
</feature>
<evidence type="ECO:0000313" key="3">
    <source>
        <dbReference type="Proteomes" id="UP000199516"/>
    </source>
</evidence>